<gene>
    <name evidence="3" type="ORF">Fmac_015747</name>
</gene>
<sequence>MVHQTSSLVFTVRRHPPELVAPAIPTPHEIKLLSDIDDQNGLRYHLPLVCFYRYQHSMAGKDPVEVIRQALAKTLVLYYPFAGRLRDGPNGKLWVDCTGEGVLFIEADADVTLDYYGDNFMPPFPCFDELLYNVPGSDGIINSPLLLIQVTRLKCGGFIFALRFNHTMCDGSGICQFLKAMSEIAQGAPNPSILPVWQRDILCARDPPRVTCIHHEYQQLPPDSRSIFIPHHRSFFFGPKEIASLHALLPRHLATKSTSFEVITACLWRCRTASLMWQNPNQEVRLLCIVNARFGNSCRSNSNPSLPNGFYGNAFVFPAAVTTVGKLLSHPLGYALELVRKAKSEANEEYVHSVTDLMAIKERPCFTMLGSFMVSDLTKSGCTDVNFGWGKASYSGVAKGGLGDFPGVSFYVPYTNSKGETGRVIPICLPEDAMKRFEKELDDTLKIKSNNAMLLSNL</sequence>
<dbReference type="InterPro" id="IPR023213">
    <property type="entry name" value="CAT-like_dom_sf"/>
</dbReference>
<keyword evidence="4" id="KW-1185">Reference proteome</keyword>
<dbReference type="PANTHER" id="PTHR31147">
    <property type="entry name" value="ACYL TRANSFERASE 4"/>
    <property type="match status" value="1"/>
</dbReference>
<dbReference type="InterPro" id="IPR050898">
    <property type="entry name" value="Plant_acyltransferase"/>
</dbReference>
<accession>A0ABD1MFL2</accession>
<dbReference type="Gene3D" id="3.30.559.10">
    <property type="entry name" value="Chloramphenicol acetyltransferase-like domain"/>
    <property type="match status" value="2"/>
</dbReference>
<evidence type="ECO:0008006" key="5">
    <source>
        <dbReference type="Google" id="ProtNLM"/>
    </source>
</evidence>
<reference evidence="3 4" key="1">
    <citation type="submission" date="2024-08" db="EMBL/GenBank/DDBJ databases">
        <title>Insights into the chromosomal genome structure of Flemingia macrophylla.</title>
        <authorList>
            <person name="Ding Y."/>
            <person name="Zhao Y."/>
            <person name="Bi W."/>
            <person name="Wu M."/>
            <person name="Zhao G."/>
            <person name="Gong Y."/>
            <person name="Li W."/>
            <person name="Zhang P."/>
        </authorList>
    </citation>
    <scope>NUCLEOTIDE SEQUENCE [LARGE SCALE GENOMIC DNA]</scope>
    <source>
        <strain evidence="3">DYQJB</strain>
        <tissue evidence="3">Leaf</tissue>
    </source>
</reference>
<name>A0ABD1MFL2_9FABA</name>
<comment type="similarity">
    <text evidence="1">Belongs to the plant acyltransferase family.</text>
</comment>
<dbReference type="GO" id="GO:0016740">
    <property type="term" value="F:transferase activity"/>
    <property type="evidence" value="ECO:0007669"/>
    <property type="project" value="UniProtKB-KW"/>
</dbReference>
<dbReference type="PANTHER" id="PTHR31147:SF66">
    <property type="entry name" value="OS05G0315700 PROTEIN"/>
    <property type="match status" value="1"/>
</dbReference>
<dbReference type="AlphaFoldDB" id="A0ABD1MFL2"/>
<evidence type="ECO:0000313" key="4">
    <source>
        <dbReference type="Proteomes" id="UP001603857"/>
    </source>
</evidence>
<dbReference type="EMBL" id="JBGMDY010000005">
    <property type="protein sequence ID" value="KAL2334534.1"/>
    <property type="molecule type" value="Genomic_DNA"/>
</dbReference>
<proteinExistence type="inferred from homology"/>
<dbReference type="Proteomes" id="UP001603857">
    <property type="component" value="Unassembled WGS sequence"/>
</dbReference>
<dbReference type="Pfam" id="PF02458">
    <property type="entry name" value="Transferase"/>
    <property type="match status" value="1"/>
</dbReference>
<evidence type="ECO:0000256" key="1">
    <source>
        <dbReference type="ARBA" id="ARBA00009861"/>
    </source>
</evidence>
<comment type="caution">
    <text evidence="3">The sequence shown here is derived from an EMBL/GenBank/DDBJ whole genome shotgun (WGS) entry which is preliminary data.</text>
</comment>
<evidence type="ECO:0000313" key="3">
    <source>
        <dbReference type="EMBL" id="KAL2334534.1"/>
    </source>
</evidence>
<organism evidence="3 4">
    <name type="scientific">Flemingia macrophylla</name>
    <dbReference type="NCBI Taxonomy" id="520843"/>
    <lineage>
        <taxon>Eukaryota</taxon>
        <taxon>Viridiplantae</taxon>
        <taxon>Streptophyta</taxon>
        <taxon>Embryophyta</taxon>
        <taxon>Tracheophyta</taxon>
        <taxon>Spermatophyta</taxon>
        <taxon>Magnoliopsida</taxon>
        <taxon>eudicotyledons</taxon>
        <taxon>Gunneridae</taxon>
        <taxon>Pentapetalae</taxon>
        <taxon>rosids</taxon>
        <taxon>fabids</taxon>
        <taxon>Fabales</taxon>
        <taxon>Fabaceae</taxon>
        <taxon>Papilionoideae</taxon>
        <taxon>50 kb inversion clade</taxon>
        <taxon>NPAAA clade</taxon>
        <taxon>indigoferoid/millettioid clade</taxon>
        <taxon>Phaseoleae</taxon>
        <taxon>Flemingia</taxon>
    </lineage>
</organism>
<protein>
    <recommendedName>
        <fullName evidence="5">Benzyl alcohol O-benzoyltransferase</fullName>
    </recommendedName>
</protein>
<keyword evidence="2" id="KW-0808">Transferase</keyword>
<evidence type="ECO:0000256" key="2">
    <source>
        <dbReference type="ARBA" id="ARBA00022679"/>
    </source>
</evidence>